<gene>
    <name evidence="2" type="ORF">GWR21_02280</name>
</gene>
<dbReference type="AlphaFoldDB" id="A0A6B9ZAE6"/>
<dbReference type="KEGG" id="chih:GWR21_02280"/>
<feature type="compositionally biased region" description="Polar residues" evidence="1">
    <location>
        <begin position="169"/>
        <end position="182"/>
    </location>
</feature>
<accession>A0A6B9ZAE6</accession>
<feature type="region of interest" description="Disordered" evidence="1">
    <location>
        <begin position="133"/>
        <end position="258"/>
    </location>
</feature>
<feature type="compositionally biased region" description="Polar residues" evidence="1">
    <location>
        <begin position="214"/>
        <end position="237"/>
    </location>
</feature>
<organism evidence="2 3">
    <name type="scientific">Chitinophaga agri</name>
    <dbReference type="NCBI Taxonomy" id="2703787"/>
    <lineage>
        <taxon>Bacteria</taxon>
        <taxon>Pseudomonadati</taxon>
        <taxon>Bacteroidota</taxon>
        <taxon>Chitinophagia</taxon>
        <taxon>Chitinophagales</taxon>
        <taxon>Chitinophagaceae</taxon>
        <taxon>Chitinophaga</taxon>
    </lineage>
</organism>
<dbReference type="RefSeq" id="WP_162330164.1">
    <property type="nucleotide sequence ID" value="NZ_CP048113.1"/>
</dbReference>
<dbReference type="Proteomes" id="UP000476411">
    <property type="component" value="Chromosome"/>
</dbReference>
<proteinExistence type="predicted"/>
<feature type="region of interest" description="Disordered" evidence="1">
    <location>
        <begin position="270"/>
        <end position="311"/>
    </location>
</feature>
<dbReference type="EMBL" id="CP048113">
    <property type="protein sequence ID" value="QHS58461.1"/>
    <property type="molecule type" value="Genomic_DNA"/>
</dbReference>
<evidence type="ECO:0000256" key="1">
    <source>
        <dbReference type="SAM" id="MobiDB-lite"/>
    </source>
</evidence>
<name>A0A6B9ZAE6_9BACT</name>
<reference evidence="2 3" key="1">
    <citation type="submission" date="2020-01" db="EMBL/GenBank/DDBJ databases">
        <title>Complete genome sequence of Chitinophaga sp. H33E-04 isolated from quinoa roots.</title>
        <authorList>
            <person name="Weon H.-Y."/>
            <person name="Lee S.A."/>
        </authorList>
    </citation>
    <scope>NUCLEOTIDE SEQUENCE [LARGE SCALE GENOMIC DNA]</scope>
    <source>
        <strain evidence="2 3">H33E-04</strain>
    </source>
</reference>
<sequence>MSDKFFNNEESGIPVPPADKGWMAMQQMLDKAMPVQAPSTPAKPKPGASSVIKTLLKGALISGTAATIGATAFWTFQQYGRTTNTPPAIVKPVTSPATDSISAHVDSSLTAIGAVLEENSSHQVNADLNIQEQPTDKTASDHSYTNANKPVVASTHGSITPPHPASVSPRETNGPENNSGTAKGTPATLLRPAGSANKAVAGDAKEHTKITAGSAANKTASNPAVTANTDKGTTRQPSAADRSKDTRQQAGRSKGSKGYAAIMGIAPALPDAGQQASTDPSQVAPLSADAPEDIARPSGIPQNTPVLSGAGQPAIAPQLPVQGALPAARGVADLTWVLEPIPLTDQRGSNRLLHNDRAGSSFRAKNAIKKTREQPGSYRIYAQLNIAAPIRTGSYYLSAPNGNDQYVRSLIPIIRIERKLYKSALSLDLMPLTATATNDSLRHYTNIGTGSPMLDTAWSVQKRFGYGAAFQYQHFLTEHFAVSGGLQLSVFNQALIKQTISDSMWVYGPAKLRAADKRELEELATTRLNGVIELYYILGKWQAGVKTILPLNINPGNGWNPKTPVRVELLIRRRLISFK</sequence>
<keyword evidence="3" id="KW-1185">Reference proteome</keyword>
<evidence type="ECO:0000313" key="2">
    <source>
        <dbReference type="EMBL" id="QHS58461.1"/>
    </source>
</evidence>
<protein>
    <submittedName>
        <fullName evidence="2">Uncharacterized protein</fullName>
    </submittedName>
</protein>
<evidence type="ECO:0000313" key="3">
    <source>
        <dbReference type="Proteomes" id="UP000476411"/>
    </source>
</evidence>